<dbReference type="GO" id="GO:0008168">
    <property type="term" value="F:methyltransferase activity"/>
    <property type="evidence" value="ECO:0007669"/>
    <property type="project" value="UniProtKB-KW"/>
</dbReference>
<dbReference type="GO" id="GO:0032259">
    <property type="term" value="P:methylation"/>
    <property type="evidence" value="ECO:0007669"/>
    <property type="project" value="UniProtKB-KW"/>
</dbReference>
<feature type="domain" description="Type II methyltransferase M.TaqI-like" evidence="1">
    <location>
        <begin position="55"/>
        <end position="132"/>
    </location>
</feature>
<keyword evidence="2" id="KW-0808">Transferase</keyword>
<reference evidence="2" key="2">
    <citation type="journal article" date="2014" name="ISME J.">
        <title>Microbial stratification in low pH oxic and suboxic macroscopic growths along an acid mine drainage.</title>
        <authorList>
            <person name="Mendez-Garcia C."/>
            <person name="Mesa V."/>
            <person name="Sprenger R.R."/>
            <person name="Richter M."/>
            <person name="Diez M.S."/>
            <person name="Solano J."/>
            <person name="Bargiela R."/>
            <person name="Golyshina O.V."/>
            <person name="Manteca A."/>
            <person name="Ramos J.L."/>
            <person name="Gallego J.R."/>
            <person name="Llorente I."/>
            <person name="Martins Dos Santos V.A."/>
            <person name="Jensen O.N."/>
            <person name="Pelaez A.I."/>
            <person name="Sanchez J."/>
            <person name="Ferrer M."/>
        </authorList>
    </citation>
    <scope>NUCLEOTIDE SEQUENCE</scope>
</reference>
<evidence type="ECO:0000259" key="1">
    <source>
        <dbReference type="Pfam" id="PF07669"/>
    </source>
</evidence>
<dbReference type="Gene3D" id="3.40.50.150">
    <property type="entry name" value="Vaccinia Virus protein VP39"/>
    <property type="match status" value="1"/>
</dbReference>
<dbReference type="Pfam" id="PF07669">
    <property type="entry name" value="Eco57I"/>
    <property type="match status" value="1"/>
</dbReference>
<reference evidence="2" key="1">
    <citation type="submission" date="2013-08" db="EMBL/GenBank/DDBJ databases">
        <authorList>
            <person name="Mendez C."/>
            <person name="Richter M."/>
            <person name="Ferrer M."/>
            <person name="Sanchez J."/>
        </authorList>
    </citation>
    <scope>NUCLEOTIDE SEQUENCE</scope>
</reference>
<organism evidence="2">
    <name type="scientific">mine drainage metagenome</name>
    <dbReference type="NCBI Taxonomy" id="410659"/>
    <lineage>
        <taxon>unclassified sequences</taxon>
        <taxon>metagenomes</taxon>
        <taxon>ecological metagenomes</taxon>
    </lineage>
</organism>
<dbReference type="EMBL" id="AUZX01013404">
    <property type="protein sequence ID" value="EQD35649.1"/>
    <property type="molecule type" value="Genomic_DNA"/>
</dbReference>
<evidence type="ECO:0000313" key="2">
    <source>
        <dbReference type="EMBL" id="EQD35649.1"/>
    </source>
</evidence>
<feature type="non-terminal residue" evidence="2">
    <location>
        <position position="190"/>
    </location>
</feature>
<proteinExistence type="predicted"/>
<sequence length="190" mass="20651">MFPTAKLVAIENDPVAALMLRANLNVRGWAGRAQVITQDYRRVKLPRIDGVTAYIGNPPYVRHHDIGSAWKTWYAARFAAMGIKASALAGLHLHFFLQTRLLATIGDVGAFITSAEWMDVNYGAALRKLLLDELGGVALHVLEPTVEAFPGTATTAAITCFRVGEAARPVRVRSVQQLSRLNGLTIGTDV</sequence>
<dbReference type="AlphaFoldDB" id="T1A437"/>
<accession>T1A437</accession>
<keyword evidence="2" id="KW-0489">Methyltransferase</keyword>
<dbReference type="InterPro" id="IPR011639">
    <property type="entry name" value="MethylTrfase_TaqI-like_dom"/>
</dbReference>
<comment type="caution">
    <text evidence="2">The sequence shown here is derived from an EMBL/GenBank/DDBJ whole genome shotgun (WGS) entry which is preliminary data.</text>
</comment>
<dbReference type="SUPFAM" id="SSF53335">
    <property type="entry name" value="S-adenosyl-L-methionine-dependent methyltransferases"/>
    <property type="match status" value="1"/>
</dbReference>
<dbReference type="InterPro" id="IPR029063">
    <property type="entry name" value="SAM-dependent_MTases_sf"/>
</dbReference>
<protein>
    <submittedName>
        <fullName evidence="2">XamI DNA methyltransferase</fullName>
    </submittedName>
</protein>
<gene>
    <name evidence="2" type="ORF">B1A_18185</name>
</gene>
<dbReference type="GO" id="GO:0006304">
    <property type="term" value="P:DNA modification"/>
    <property type="evidence" value="ECO:0007669"/>
    <property type="project" value="InterPro"/>
</dbReference>
<name>T1A437_9ZZZZ</name>